<dbReference type="InterPro" id="IPR011335">
    <property type="entry name" value="Restrct_endonuc-II-like"/>
</dbReference>
<dbReference type="EMBL" id="MGJV01000040">
    <property type="protein sequence ID" value="OGN13587.1"/>
    <property type="molecule type" value="Genomic_DNA"/>
</dbReference>
<evidence type="ECO:0000313" key="5">
    <source>
        <dbReference type="Proteomes" id="UP000176581"/>
    </source>
</evidence>
<proteinExistence type="predicted"/>
<evidence type="ECO:0008006" key="6">
    <source>
        <dbReference type="Google" id="ProtNLM"/>
    </source>
</evidence>
<reference evidence="4 5" key="1">
    <citation type="journal article" date="2016" name="Nat. Commun.">
        <title>Thousands of microbial genomes shed light on interconnected biogeochemical processes in an aquifer system.</title>
        <authorList>
            <person name="Anantharaman K."/>
            <person name="Brown C.T."/>
            <person name="Hug L.A."/>
            <person name="Sharon I."/>
            <person name="Castelle C.J."/>
            <person name="Probst A.J."/>
            <person name="Thomas B.C."/>
            <person name="Singh A."/>
            <person name="Wilkins M.J."/>
            <person name="Karaoz U."/>
            <person name="Brodie E.L."/>
            <person name="Williams K.H."/>
            <person name="Hubbard S.S."/>
            <person name="Banfield J.F."/>
        </authorList>
    </citation>
    <scope>NUCLEOTIDE SEQUENCE [LARGE SCALE GENOMIC DNA]</scope>
</reference>
<dbReference type="SUPFAM" id="SSF52980">
    <property type="entry name" value="Restriction endonuclease-like"/>
    <property type="match status" value="1"/>
</dbReference>
<dbReference type="GO" id="GO:0003677">
    <property type="term" value="F:DNA binding"/>
    <property type="evidence" value="ECO:0007669"/>
    <property type="project" value="InterPro"/>
</dbReference>
<dbReference type="GO" id="GO:0016787">
    <property type="term" value="F:hydrolase activity"/>
    <property type="evidence" value="ECO:0007669"/>
    <property type="project" value="UniProtKB-KW"/>
</dbReference>
<dbReference type="GO" id="GO:0004519">
    <property type="term" value="F:endonuclease activity"/>
    <property type="evidence" value="ECO:0007669"/>
    <property type="project" value="UniProtKB-KW"/>
</dbReference>
<sequence length="121" mass="13589">MAITMINPGELNAHSFFESHCWAKLKTIVFCAVEWNGTNSEEAKLLKVTSLDFAEDDELIKEIKADYDLIRNKLIMHGFEALTGADGKWIQARTKGPGHGSVSRAFYARTDLVKKIFEIAI</sequence>
<evidence type="ECO:0000256" key="2">
    <source>
        <dbReference type="ARBA" id="ARBA00022759"/>
    </source>
</evidence>
<dbReference type="InterPro" id="IPR037057">
    <property type="entry name" value="DNA_rep_MutH/T2_RE_sf"/>
</dbReference>
<dbReference type="Gene3D" id="3.40.600.10">
    <property type="entry name" value="DNA mismatch repair MutH/Restriction endonuclease, type II"/>
    <property type="match status" value="1"/>
</dbReference>
<evidence type="ECO:0000256" key="1">
    <source>
        <dbReference type="ARBA" id="ARBA00022722"/>
    </source>
</evidence>
<keyword evidence="3" id="KW-0378">Hydrolase</keyword>
<protein>
    <recommendedName>
        <fullName evidence="6">DNA mismatch repair MutH/Type II restriction enzyme Sau3AI domain-containing protein</fullName>
    </recommendedName>
</protein>
<dbReference type="AlphaFoldDB" id="A0A1F8FK89"/>
<name>A0A1F8FK89_9BACT</name>
<organism evidence="4 5">
    <name type="scientific">Candidatus Yanofskybacteria bacterium RIFCSPHIGHO2_02_FULL_43_22</name>
    <dbReference type="NCBI Taxonomy" id="1802681"/>
    <lineage>
        <taxon>Bacteria</taxon>
        <taxon>Candidatus Yanofskyibacteriota</taxon>
    </lineage>
</organism>
<keyword evidence="1" id="KW-0540">Nuclease</keyword>
<evidence type="ECO:0000256" key="3">
    <source>
        <dbReference type="ARBA" id="ARBA00022801"/>
    </source>
</evidence>
<dbReference type="Proteomes" id="UP000176581">
    <property type="component" value="Unassembled WGS sequence"/>
</dbReference>
<keyword evidence="2" id="KW-0255">Endonuclease</keyword>
<accession>A0A1F8FK89</accession>
<evidence type="ECO:0000313" key="4">
    <source>
        <dbReference type="EMBL" id="OGN13587.1"/>
    </source>
</evidence>
<gene>
    <name evidence="4" type="ORF">A3J47_02940</name>
</gene>
<comment type="caution">
    <text evidence="4">The sequence shown here is derived from an EMBL/GenBank/DDBJ whole genome shotgun (WGS) entry which is preliminary data.</text>
</comment>